<dbReference type="GO" id="GO:0007165">
    <property type="term" value="P:signal transduction"/>
    <property type="evidence" value="ECO:0007669"/>
    <property type="project" value="UniProtKB-KW"/>
</dbReference>
<evidence type="ECO:0000313" key="11">
    <source>
        <dbReference type="Proteomes" id="UP001458880"/>
    </source>
</evidence>
<evidence type="ECO:0000256" key="2">
    <source>
        <dbReference type="ARBA" id="ARBA00022606"/>
    </source>
</evidence>
<dbReference type="GO" id="GO:0004984">
    <property type="term" value="F:olfactory receptor activity"/>
    <property type="evidence" value="ECO:0007669"/>
    <property type="project" value="InterPro"/>
</dbReference>
<evidence type="ECO:0000256" key="8">
    <source>
        <dbReference type="ARBA" id="ARBA00023224"/>
    </source>
</evidence>
<keyword evidence="3 9" id="KW-0812">Transmembrane</keyword>
<evidence type="ECO:0000256" key="9">
    <source>
        <dbReference type="SAM" id="Phobius"/>
    </source>
</evidence>
<keyword evidence="4" id="KW-0552">Olfaction</keyword>
<dbReference type="Pfam" id="PF02949">
    <property type="entry name" value="7tm_6"/>
    <property type="match status" value="1"/>
</dbReference>
<evidence type="ECO:0000256" key="6">
    <source>
        <dbReference type="ARBA" id="ARBA00023136"/>
    </source>
</evidence>
<dbReference type="Proteomes" id="UP001458880">
    <property type="component" value="Unassembled WGS sequence"/>
</dbReference>
<evidence type="ECO:0000256" key="4">
    <source>
        <dbReference type="ARBA" id="ARBA00022725"/>
    </source>
</evidence>
<keyword evidence="5 9" id="KW-1133">Transmembrane helix</keyword>
<dbReference type="GO" id="GO:0016020">
    <property type="term" value="C:membrane"/>
    <property type="evidence" value="ECO:0007669"/>
    <property type="project" value="UniProtKB-SubCell"/>
</dbReference>
<organism evidence="10 11">
    <name type="scientific">Popillia japonica</name>
    <name type="common">Japanese beetle</name>
    <dbReference type="NCBI Taxonomy" id="7064"/>
    <lineage>
        <taxon>Eukaryota</taxon>
        <taxon>Metazoa</taxon>
        <taxon>Ecdysozoa</taxon>
        <taxon>Arthropoda</taxon>
        <taxon>Hexapoda</taxon>
        <taxon>Insecta</taxon>
        <taxon>Pterygota</taxon>
        <taxon>Neoptera</taxon>
        <taxon>Endopterygota</taxon>
        <taxon>Coleoptera</taxon>
        <taxon>Polyphaga</taxon>
        <taxon>Scarabaeiformia</taxon>
        <taxon>Scarabaeidae</taxon>
        <taxon>Rutelinae</taxon>
        <taxon>Popillia</taxon>
    </lineage>
</organism>
<name>A0AAW1IAL0_POPJA</name>
<dbReference type="GO" id="GO:0005549">
    <property type="term" value="F:odorant binding"/>
    <property type="evidence" value="ECO:0007669"/>
    <property type="project" value="InterPro"/>
</dbReference>
<keyword evidence="6 9" id="KW-0472">Membrane</keyword>
<evidence type="ECO:0000313" key="10">
    <source>
        <dbReference type="EMBL" id="KAK9686258.1"/>
    </source>
</evidence>
<evidence type="ECO:0000256" key="7">
    <source>
        <dbReference type="ARBA" id="ARBA00023170"/>
    </source>
</evidence>
<keyword evidence="2" id="KW-0716">Sensory transduction</keyword>
<comment type="subcellular location">
    <subcellularLocation>
        <location evidence="1">Membrane</location>
        <topology evidence="1">Multi-pass membrane protein</topology>
    </subcellularLocation>
</comment>
<proteinExistence type="predicted"/>
<feature type="transmembrane region" description="Helical" evidence="9">
    <location>
        <begin position="152"/>
        <end position="168"/>
    </location>
</feature>
<dbReference type="AlphaFoldDB" id="A0AAW1IAL0"/>
<reference evidence="10 11" key="1">
    <citation type="journal article" date="2024" name="BMC Genomics">
        <title>De novo assembly and annotation of Popillia japonica's genome with initial clues to its potential as an invasive pest.</title>
        <authorList>
            <person name="Cucini C."/>
            <person name="Boschi S."/>
            <person name="Funari R."/>
            <person name="Cardaioli E."/>
            <person name="Iannotti N."/>
            <person name="Marturano G."/>
            <person name="Paoli F."/>
            <person name="Bruttini M."/>
            <person name="Carapelli A."/>
            <person name="Frati F."/>
            <person name="Nardi F."/>
        </authorList>
    </citation>
    <scope>NUCLEOTIDE SEQUENCE [LARGE SCALE GENOMIC DNA]</scope>
    <source>
        <strain evidence="10">DMR45628</strain>
    </source>
</reference>
<keyword evidence="11" id="KW-1185">Reference proteome</keyword>
<evidence type="ECO:0000256" key="1">
    <source>
        <dbReference type="ARBA" id="ARBA00004141"/>
    </source>
</evidence>
<sequence>MMLHFIVNSATLSVLVLNIVKGIRLNKPMFINRMIWIVIPLINFLAKLLAIHKNKKYYLLVIKNLKSDIFNIQDKKLRQHILLIERISELMWKYFALTIGVLYLVSCVFPVVMDTEPLMPCPVDIGRYDILYRVLHLAFTFYYAVNSPGCDLLLMSLLGICIAQLSILKERLTGLSNSNNGEEISPPVDKTLSECVALHKMINE</sequence>
<keyword evidence="7 10" id="KW-0675">Receptor</keyword>
<protein>
    <submittedName>
        <fullName evidence="10">7tm Odorant receptor</fullName>
    </submittedName>
</protein>
<dbReference type="InterPro" id="IPR004117">
    <property type="entry name" value="7tm6_olfct_rcpt"/>
</dbReference>
<accession>A0AAW1IAL0</accession>
<evidence type="ECO:0000256" key="3">
    <source>
        <dbReference type="ARBA" id="ARBA00022692"/>
    </source>
</evidence>
<comment type="caution">
    <text evidence="10">The sequence shown here is derived from an EMBL/GenBank/DDBJ whole genome shotgun (WGS) entry which is preliminary data.</text>
</comment>
<feature type="transmembrane region" description="Helical" evidence="9">
    <location>
        <begin position="94"/>
        <end position="113"/>
    </location>
</feature>
<evidence type="ECO:0000256" key="5">
    <source>
        <dbReference type="ARBA" id="ARBA00022989"/>
    </source>
</evidence>
<keyword evidence="8" id="KW-0807">Transducer</keyword>
<dbReference type="EMBL" id="JASPKY010000719">
    <property type="protein sequence ID" value="KAK9686258.1"/>
    <property type="molecule type" value="Genomic_DNA"/>
</dbReference>
<feature type="transmembrane region" description="Helical" evidence="9">
    <location>
        <begin position="32"/>
        <end position="50"/>
    </location>
</feature>
<gene>
    <name evidence="10" type="ORF">QE152_g37330</name>
</gene>